<dbReference type="Proteomes" id="UP000441455">
    <property type="component" value="Unassembled WGS sequence"/>
</dbReference>
<evidence type="ECO:0000256" key="6">
    <source>
        <dbReference type="ARBA" id="ARBA00047561"/>
    </source>
</evidence>
<accession>A0A6N7VWK0</accession>
<proteinExistence type="predicted"/>
<dbReference type="Pfam" id="PF13241">
    <property type="entry name" value="NAD_binding_7"/>
    <property type="match status" value="1"/>
</dbReference>
<comment type="caution">
    <text evidence="7">The sequence shown here is derived from an EMBL/GenBank/DDBJ whole genome shotgun (WGS) entry which is preliminary data.</text>
</comment>
<dbReference type="RefSeq" id="WP_022487111.1">
    <property type="nucleotide sequence ID" value="NZ_JAYLVM010000112.1"/>
</dbReference>
<dbReference type="GO" id="GO:0019354">
    <property type="term" value="P:siroheme biosynthetic process"/>
    <property type="evidence" value="ECO:0007669"/>
    <property type="project" value="UniProtKB-UniPathway"/>
</dbReference>
<dbReference type="PANTHER" id="PTHR35330:SF1">
    <property type="entry name" value="SIROHEME BIOSYNTHESIS PROTEIN MET8"/>
    <property type="match status" value="1"/>
</dbReference>
<dbReference type="NCBIfam" id="TIGR01470">
    <property type="entry name" value="cysG_Nterm"/>
    <property type="match status" value="1"/>
</dbReference>
<organism evidence="7 8">
    <name type="scientific">Acidaminococcus fermentans</name>
    <dbReference type="NCBI Taxonomy" id="905"/>
    <lineage>
        <taxon>Bacteria</taxon>
        <taxon>Bacillati</taxon>
        <taxon>Bacillota</taxon>
        <taxon>Negativicutes</taxon>
        <taxon>Acidaminococcales</taxon>
        <taxon>Acidaminococcaceae</taxon>
        <taxon>Acidaminococcus</taxon>
    </lineage>
</organism>
<reference evidence="7 8" key="1">
    <citation type="submission" date="2019-08" db="EMBL/GenBank/DDBJ databases">
        <title>In-depth cultivation of the pig gut microbiome towards novel bacterial diversity and tailored functional studies.</title>
        <authorList>
            <person name="Wylensek D."/>
            <person name="Hitch T.C.A."/>
            <person name="Clavel T."/>
        </authorList>
    </citation>
    <scope>NUCLEOTIDE SEQUENCE [LARGE SCALE GENOMIC DNA]</scope>
    <source>
        <strain evidence="7 8">WCA-389-WT-5B</strain>
    </source>
</reference>
<evidence type="ECO:0000256" key="1">
    <source>
        <dbReference type="ARBA" id="ARBA00005010"/>
    </source>
</evidence>
<dbReference type="GO" id="GO:0043115">
    <property type="term" value="F:precorrin-2 dehydrogenase activity"/>
    <property type="evidence" value="ECO:0007669"/>
    <property type="project" value="UniProtKB-EC"/>
</dbReference>
<evidence type="ECO:0000256" key="2">
    <source>
        <dbReference type="ARBA" id="ARBA00012400"/>
    </source>
</evidence>
<dbReference type="GO" id="GO:0004325">
    <property type="term" value="F:ferrochelatase activity"/>
    <property type="evidence" value="ECO:0007669"/>
    <property type="project" value="InterPro"/>
</dbReference>
<dbReference type="UniPathway" id="UPA00262">
    <property type="reaction ID" value="UER00222"/>
</dbReference>
<dbReference type="AlphaFoldDB" id="A0A6N7VWK0"/>
<protein>
    <recommendedName>
        <fullName evidence="2">precorrin-2 dehydrogenase</fullName>
        <ecNumber evidence="2">1.3.1.76</ecNumber>
    </recommendedName>
</protein>
<evidence type="ECO:0000256" key="3">
    <source>
        <dbReference type="ARBA" id="ARBA00023002"/>
    </source>
</evidence>
<keyword evidence="3" id="KW-0560">Oxidoreductase</keyword>
<name>A0A6N7VWK0_ACIFE</name>
<dbReference type="SUPFAM" id="SSF75615">
    <property type="entry name" value="Siroheme synthase middle domains-like"/>
    <property type="match status" value="1"/>
</dbReference>
<dbReference type="PANTHER" id="PTHR35330">
    <property type="entry name" value="SIROHEME BIOSYNTHESIS PROTEIN MET8"/>
    <property type="match status" value="1"/>
</dbReference>
<dbReference type="EC" id="1.3.1.76" evidence="2"/>
<comment type="pathway">
    <text evidence="1">Porphyrin-containing compound metabolism; siroheme biosynthesis; sirohydrochlorin from precorrin-2: step 1/1.</text>
</comment>
<evidence type="ECO:0000256" key="4">
    <source>
        <dbReference type="ARBA" id="ARBA00023027"/>
    </source>
</evidence>
<dbReference type="InterPro" id="IPR006367">
    <property type="entry name" value="Sirohaem_synthase_N"/>
</dbReference>
<dbReference type="EMBL" id="VULN01000002">
    <property type="protein sequence ID" value="MSS81425.1"/>
    <property type="molecule type" value="Genomic_DNA"/>
</dbReference>
<dbReference type="InterPro" id="IPR036291">
    <property type="entry name" value="NAD(P)-bd_dom_sf"/>
</dbReference>
<dbReference type="InterPro" id="IPR028161">
    <property type="entry name" value="Met8-like"/>
</dbReference>
<dbReference type="SUPFAM" id="SSF51735">
    <property type="entry name" value="NAD(P)-binding Rossmann-fold domains"/>
    <property type="match status" value="1"/>
</dbReference>
<comment type="catalytic activity">
    <reaction evidence="6">
        <text>precorrin-2 + NAD(+) = sirohydrochlorin + NADH + 2 H(+)</text>
        <dbReference type="Rhea" id="RHEA:15613"/>
        <dbReference type="ChEBI" id="CHEBI:15378"/>
        <dbReference type="ChEBI" id="CHEBI:57540"/>
        <dbReference type="ChEBI" id="CHEBI:57945"/>
        <dbReference type="ChEBI" id="CHEBI:58351"/>
        <dbReference type="ChEBI" id="CHEBI:58827"/>
        <dbReference type="EC" id="1.3.1.76"/>
    </reaction>
</comment>
<evidence type="ECO:0000313" key="7">
    <source>
        <dbReference type="EMBL" id="MSS81425.1"/>
    </source>
</evidence>
<keyword evidence="5" id="KW-0627">Porphyrin biosynthesis</keyword>
<dbReference type="Gene3D" id="3.40.50.720">
    <property type="entry name" value="NAD(P)-binding Rossmann-like Domain"/>
    <property type="match status" value="1"/>
</dbReference>
<evidence type="ECO:0000256" key="5">
    <source>
        <dbReference type="ARBA" id="ARBA00023244"/>
    </source>
</evidence>
<sequence length="190" mass="21671">MSYFPLMVQLEDAPVLLVGGGRTAFHKAKILVDFGARVQVVAPELLSEFRELPVRWESRTFEPEDLDRGDWILTVAATNHREVNRTVSRLCREKRIPVNVVDDPELCSFIFPALIREGEVVCAVSSGGRSPLVAQYVKKKIRQALPEGLGALNEKMGSFRRQLKVAEPDPQVRNQRLRERFRKLLEELHL</sequence>
<dbReference type="OrthoDB" id="9773765at2"/>
<keyword evidence="4" id="KW-0520">NAD</keyword>
<dbReference type="Gene3D" id="3.30.160.110">
    <property type="entry name" value="Siroheme synthase, domain 2"/>
    <property type="match status" value="1"/>
</dbReference>
<evidence type="ECO:0000313" key="8">
    <source>
        <dbReference type="Proteomes" id="UP000441455"/>
    </source>
</evidence>
<gene>
    <name evidence="7" type="ORF">FX155_02170</name>
</gene>